<dbReference type="Proteomes" id="UP000053105">
    <property type="component" value="Unassembled WGS sequence"/>
</dbReference>
<evidence type="ECO:0000256" key="8">
    <source>
        <dbReference type="RuleBase" id="RU000682"/>
    </source>
</evidence>
<feature type="domain" description="Homeobox" evidence="10">
    <location>
        <begin position="111"/>
        <end position="171"/>
    </location>
</feature>
<evidence type="ECO:0000256" key="5">
    <source>
        <dbReference type="ARBA" id="ARBA00023155"/>
    </source>
</evidence>
<dbReference type="PRINTS" id="PR00024">
    <property type="entry name" value="HOMEOBOX"/>
</dbReference>
<dbReference type="Pfam" id="PF00046">
    <property type="entry name" value="Homeodomain"/>
    <property type="match status" value="1"/>
</dbReference>
<dbReference type="PROSITE" id="PS00027">
    <property type="entry name" value="HOMEOBOX_1"/>
    <property type="match status" value="1"/>
</dbReference>
<feature type="DNA-binding region" description="Homeobox" evidence="7">
    <location>
        <begin position="113"/>
        <end position="172"/>
    </location>
</feature>
<evidence type="ECO:0000256" key="2">
    <source>
        <dbReference type="ARBA" id="ARBA00009107"/>
    </source>
</evidence>
<sequence length="527" mass="60924">MLGIRPLIKSVENRQNIVYKYSERRDCAQNTVNDGDEIQQTCKEDIAKPHWTWLQVVRCIVRLEAIKKSQSVLFPGLPTPSQIRELKRQDLFGVQVPVDELASNEPSRANGMRRRGRQTYTRYQTLELEKEFHTSHYLTRRRRIEMAHSLCLTERQIKIWFQNRRMKLKKEIQAIKELNEQEKQAHAQKAAAAAAAAAQQQQAADNPYLIEVKNYYLVYGIAMPSSGFNDIELNYGRLTPAFEGVVKAGTNGDILILSEVSLEERDERIAETPCTNSTEFRSKELASTERASKLEKFYWSQQMFEVRVIGRTDMPIATFYRHSFSWGTCAVKKPSPRVGSEPTRKIVSFENLRHNLVSHYTMDGLKRLCGVISGARYRATKKRRLTIFLSSGYGARRQQLGRIEISWNVTKKAVKPKRSVTTVLHKVLPARGISHRVILTHLYVKKIIYTFYVLYKHTYTFLTLYLNITVNSPLYRCANSSEARTDAHVCENWKETDVVSNKSDITQYSDLEATCDERYANDPYQRN</sequence>
<comment type="similarity">
    <text evidence="2">Belongs to the Antp homeobox family.</text>
</comment>
<protein>
    <submittedName>
        <fullName evidence="11">Homeotic protein ultrabithorax</fullName>
    </submittedName>
</protein>
<dbReference type="SMART" id="SM00389">
    <property type="entry name" value="HOX"/>
    <property type="match status" value="1"/>
</dbReference>
<name>A0A0N0BJ40_9HYME</name>
<gene>
    <name evidence="11" type="ORF">WN51_07472</name>
</gene>
<accession>A0A0N0BJ40</accession>
<dbReference type="InterPro" id="IPR050296">
    <property type="entry name" value="Antp_homeobox"/>
</dbReference>
<dbReference type="InterPro" id="IPR017970">
    <property type="entry name" value="Homeobox_CS"/>
</dbReference>
<comment type="subcellular location">
    <subcellularLocation>
        <location evidence="1 7 8">Nucleus</location>
    </subcellularLocation>
</comment>
<feature type="coiled-coil region" evidence="9">
    <location>
        <begin position="165"/>
        <end position="195"/>
    </location>
</feature>
<dbReference type="AlphaFoldDB" id="A0A0N0BJ40"/>
<evidence type="ECO:0000256" key="6">
    <source>
        <dbReference type="ARBA" id="ARBA00023242"/>
    </source>
</evidence>
<evidence type="ECO:0000256" key="4">
    <source>
        <dbReference type="ARBA" id="ARBA00023125"/>
    </source>
</evidence>
<keyword evidence="9" id="KW-0175">Coiled coil</keyword>
<dbReference type="InterPro" id="IPR020479">
    <property type="entry name" value="HD_metazoa"/>
</dbReference>
<keyword evidence="6 7" id="KW-0539">Nucleus</keyword>
<dbReference type="GO" id="GO:0000978">
    <property type="term" value="F:RNA polymerase II cis-regulatory region sequence-specific DNA binding"/>
    <property type="evidence" value="ECO:0007669"/>
    <property type="project" value="TreeGrafter"/>
</dbReference>
<evidence type="ECO:0000256" key="9">
    <source>
        <dbReference type="SAM" id="Coils"/>
    </source>
</evidence>
<keyword evidence="12" id="KW-1185">Reference proteome</keyword>
<keyword evidence="5 7" id="KW-0371">Homeobox</keyword>
<keyword evidence="3" id="KW-0217">Developmental protein</keyword>
<proteinExistence type="inferred from homology"/>
<keyword evidence="4 7" id="KW-0238">DNA-binding</keyword>
<dbReference type="OrthoDB" id="6159439at2759"/>
<dbReference type="PANTHER" id="PTHR45659:SF21">
    <property type="entry name" value="HOMEOTIC PROTEIN ULTRABITHORAX"/>
    <property type="match status" value="1"/>
</dbReference>
<dbReference type="EMBL" id="KQ435720">
    <property type="protein sequence ID" value="KOX78611.1"/>
    <property type="molecule type" value="Genomic_DNA"/>
</dbReference>
<dbReference type="PROSITE" id="PS50071">
    <property type="entry name" value="HOMEOBOX_2"/>
    <property type="match status" value="1"/>
</dbReference>
<dbReference type="PANTHER" id="PTHR45659">
    <property type="entry name" value="HOMEOBOX PROTEIN HOX"/>
    <property type="match status" value="1"/>
</dbReference>
<dbReference type="SUPFAM" id="SSF46689">
    <property type="entry name" value="Homeodomain-like"/>
    <property type="match status" value="1"/>
</dbReference>
<dbReference type="FunFam" id="1.10.10.60:FF:000193">
    <property type="entry name" value="Ultrabithorax, isoform C"/>
    <property type="match status" value="1"/>
</dbReference>
<dbReference type="GO" id="GO:0005634">
    <property type="term" value="C:nucleus"/>
    <property type="evidence" value="ECO:0007669"/>
    <property type="project" value="UniProtKB-SubCell"/>
</dbReference>
<evidence type="ECO:0000259" key="10">
    <source>
        <dbReference type="PROSITE" id="PS50071"/>
    </source>
</evidence>
<dbReference type="Gene3D" id="1.10.10.60">
    <property type="entry name" value="Homeodomain-like"/>
    <property type="match status" value="1"/>
</dbReference>
<reference evidence="11 12" key="1">
    <citation type="submission" date="2015-07" db="EMBL/GenBank/DDBJ databases">
        <title>The genome of Melipona quadrifasciata.</title>
        <authorList>
            <person name="Pan H."/>
            <person name="Kapheim K."/>
        </authorList>
    </citation>
    <scope>NUCLEOTIDE SEQUENCE [LARGE SCALE GENOMIC DNA]</scope>
    <source>
        <strain evidence="11">0111107301</strain>
        <tissue evidence="11">Whole body</tissue>
    </source>
</reference>
<evidence type="ECO:0000313" key="12">
    <source>
        <dbReference type="Proteomes" id="UP000053105"/>
    </source>
</evidence>
<evidence type="ECO:0000256" key="1">
    <source>
        <dbReference type="ARBA" id="ARBA00004123"/>
    </source>
</evidence>
<evidence type="ECO:0000313" key="11">
    <source>
        <dbReference type="EMBL" id="KOX78611.1"/>
    </source>
</evidence>
<dbReference type="GO" id="GO:0000122">
    <property type="term" value="P:negative regulation of transcription by RNA polymerase II"/>
    <property type="evidence" value="ECO:0007669"/>
    <property type="project" value="TreeGrafter"/>
</dbReference>
<dbReference type="GO" id="GO:0000981">
    <property type="term" value="F:DNA-binding transcription factor activity, RNA polymerase II-specific"/>
    <property type="evidence" value="ECO:0007669"/>
    <property type="project" value="InterPro"/>
</dbReference>
<dbReference type="STRING" id="166423.A0A0N0BJ40"/>
<evidence type="ECO:0000256" key="3">
    <source>
        <dbReference type="ARBA" id="ARBA00022473"/>
    </source>
</evidence>
<dbReference type="GO" id="GO:0009952">
    <property type="term" value="P:anterior/posterior pattern specification"/>
    <property type="evidence" value="ECO:0007669"/>
    <property type="project" value="TreeGrafter"/>
</dbReference>
<dbReference type="InterPro" id="IPR001356">
    <property type="entry name" value="HD"/>
</dbReference>
<dbReference type="CDD" id="cd00086">
    <property type="entry name" value="homeodomain"/>
    <property type="match status" value="1"/>
</dbReference>
<organism evidence="11 12">
    <name type="scientific">Melipona quadrifasciata</name>
    <dbReference type="NCBI Taxonomy" id="166423"/>
    <lineage>
        <taxon>Eukaryota</taxon>
        <taxon>Metazoa</taxon>
        <taxon>Ecdysozoa</taxon>
        <taxon>Arthropoda</taxon>
        <taxon>Hexapoda</taxon>
        <taxon>Insecta</taxon>
        <taxon>Pterygota</taxon>
        <taxon>Neoptera</taxon>
        <taxon>Endopterygota</taxon>
        <taxon>Hymenoptera</taxon>
        <taxon>Apocrita</taxon>
        <taxon>Aculeata</taxon>
        <taxon>Apoidea</taxon>
        <taxon>Anthophila</taxon>
        <taxon>Apidae</taxon>
        <taxon>Melipona</taxon>
    </lineage>
</organism>
<dbReference type="InterPro" id="IPR009057">
    <property type="entry name" value="Homeodomain-like_sf"/>
</dbReference>
<evidence type="ECO:0000256" key="7">
    <source>
        <dbReference type="PROSITE-ProRule" id="PRU00108"/>
    </source>
</evidence>